<dbReference type="PANTHER" id="PTHR21342">
    <property type="entry name" value="PHOSPHOPANTETHEINE ADENYLYLTRANSFERASE"/>
    <property type="match status" value="1"/>
</dbReference>
<feature type="binding site" evidence="9">
    <location>
        <position position="20"/>
    </location>
    <ligand>
        <name>ATP</name>
        <dbReference type="ChEBI" id="CHEBI:30616"/>
    </ligand>
</feature>
<gene>
    <name evidence="9" type="primary">coaD</name>
    <name evidence="11" type="ORF">EV383_1518</name>
</gene>
<dbReference type="NCBIfam" id="TIGR01510">
    <property type="entry name" value="coaD_prev_kdtB"/>
    <property type="match status" value="1"/>
</dbReference>
<dbReference type="SUPFAM" id="SSF52374">
    <property type="entry name" value="Nucleotidylyl transferase"/>
    <property type="match status" value="1"/>
</dbReference>
<evidence type="ECO:0000256" key="1">
    <source>
        <dbReference type="ARBA" id="ARBA00022490"/>
    </source>
</evidence>
<dbReference type="UniPathway" id="UPA00241">
    <property type="reaction ID" value="UER00355"/>
</dbReference>
<dbReference type="GO" id="GO:0005737">
    <property type="term" value="C:cytoplasm"/>
    <property type="evidence" value="ECO:0007669"/>
    <property type="project" value="UniProtKB-SubCell"/>
</dbReference>
<feature type="site" description="Transition state stabilizer" evidence="9">
    <location>
        <position position="20"/>
    </location>
</feature>
<evidence type="ECO:0000259" key="10">
    <source>
        <dbReference type="Pfam" id="PF01467"/>
    </source>
</evidence>
<keyword evidence="2 9" id="KW-0808">Transferase</keyword>
<comment type="similarity">
    <text evidence="9">Belongs to the bacterial CoaD family.</text>
</comment>
<comment type="pathway">
    <text evidence="9">Cofactor biosynthesis; coenzyme A biosynthesis; CoA from (R)-pantothenate: step 4/5.</text>
</comment>
<dbReference type="GO" id="GO:0015937">
    <property type="term" value="P:coenzyme A biosynthetic process"/>
    <property type="evidence" value="ECO:0007669"/>
    <property type="project" value="UniProtKB-UniRule"/>
</dbReference>
<comment type="catalytic activity">
    <reaction evidence="8 9">
        <text>(R)-4'-phosphopantetheine + ATP + H(+) = 3'-dephospho-CoA + diphosphate</text>
        <dbReference type="Rhea" id="RHEA:19801"/>
        <dbReference type="ChEBI" id="CHEBI:15378"/>
        <dbReference type="ChEBI" id="CHEBI:30616"/>
        <dbReference type="ChEBI" id="CHEBI:33019"/>
        <dbReference type="ChEBI" id="CHEBI:57328"/>
        <dbReference type="ChEBI" id="CHEBI:61723"/>
        <dbReference type="EC" id="2.7.7.3"/>
    </reaction>
</comment>
<dbReference type="InterPro" id="IPR004821">
    <property type="entry name" value="Cyt_trans-like"/>
</dbReference>
<dbReference type="AlphaFoldDB" id="A0A4Q7USJ2"/>
<dbReference type="EC" id="2.7.7.3" evidence="9"/>
<evidence type="ECO:0000256" key="5">
    <source>
        <dbReference type="ARBA" id="ARBA00022840"/>
    </source>
</evidence>
<evidence type="ECO:0000313" key="11">
    <source>
        <dbReference type="EMBL" id="RZT84665.1"/>
    </source>
</evidence>
<keyword evidence="12" id="KW-1185">Reference proteome</keyword>
<dbReference type="NCBIfam" id="TIGR00125">
    <property type="entry name" value="cyt_tran_rel"/>
    <property type="match status" value="1"/>
</dbReference>
<protein>
    <recommendedName>
        <fullName evidence="9">Phosphopantetheine adenylyltransferase</fullName>
        <ecNumber evidence="9">2.7.7.3</ecNumber>
    </recommendedName>
    <alternativeName>
        <fullName evidence="9">Dephospho-CoA pyrophosphorylase</fullName>
    </alternativeName>
    <alternativeName>
        <fullName evidence="9">Pantetheine-phosphate adenylyltransferase</fullName>
        <shortName evidence="9">PPAT</shortName>
    </alternativeName>
</protein>
<evidence type="ECO:0000256" key="3">
    <source>
        <dbReference type="ARBA" id="ARBA00022695"/>
    </source>
</evidence>
<dbReference type="InterPro" id="IPR014729">
    <property type="entry name" value="Rossmann-like_a/b/a_fold"/>
</dbReference>
<dbReference type="GO" id="GO:0005524">
    <property type="term" value="F:ATP binding"/>
    <property type="evidence" value="ECO:0007669"/>
    <property type="project" value="UniProtKB-KW"/>
</dbReference>
<dbReference type="HAMAP" id="MF_00151">
    <property type="entry name" value="PPAT_bact"/>
    <property type="match status" value="1"/>
</dbReference>
<dbReference type="Pfam" id="PF01467">
    <property type="entry name" value="CTP_transf_like"/>
    <property type="match status" value="1"/>
</dbReference>
<comment type="cofactor">
    <cofactor evidence="9">
        <name>Mg(2+)</name>
        <dbReference type="ChEBI" id="CHEBI:18420"/>
    </cofactor>
</comment>
<keyword evidence="7 9" id="KW-0173">Coenzyme A biosynthesis</keyword>
<accession>A0A4Q7USJ2</accession>
<keyword evidence="4 9" id="KW-0547">Nucleotide-binding</keyword>
<organism evidence="11 12">
    <name type="scientific">Pseudonocardia sediminis</name>
    <dbReference type="NCBI Taxonomy" id="1397368"/>
    <lineage>
        <taxon>Bacteria</taxon>
        <taxon>Bacillati</taxon>
        <taxon>Actinomycetota</taxon>
        <taxon>Actinomycetes</taxon>
        <taxon>Pseudonocardiales</taxon>
        <taxon>Pseudonocardiaceae</taxon>
        <taxon>Pseudonocardia</taxon>
    </lineage>
</organism>
<feature type="binding site" evidence="9">
    <location>
        <position position="90"/>
    </location>
    <ligand>
        <name>substrate</name>
    </ligand>
</feature>
<evidence type="ECO:0000256" key="8">
    <source>
        <dbReference type="ARBA" id="ARBA00029346"/>
    </source>
</evidence>
<dbReference type="PRINTS" id="PR01020">
    <property type="entry name" value="LPSBIOSNTHSS"/>
</dbReference>
<feature type="binding site" evidence="9">
    <location>
        <position position="44"/>
    </location>
    <ligand>
        <name>substrate</name>
    </ligand>
</feature>
<dbReference type="CDD" id="cd02163">
    <property type="entry name" value="PPAT"/>
    <property type="match status" value="1"/>
</dbReference>
<dbReference type="RefSeq" id="WP_242622957.1">
    <property type="nucleotide sequence ID" value="NZ_SHKL01000001.1"/>
</dbReference>
<sequence length="163" mass="17800">MSDVRRAVCPGSYDPPTIGHLDVIRRAAALFDEVFVAILVNPRKQGLFETDERVEMLTEITSDLPGVRVEAFSGLVVDYCRERGATALVKGLRGATDYDYELPMAHMNRHLTGVETLFLAGAPGQVYVSSSLVKEVARGGGDITEFLPAAVHTRLLERLAQQA</sequence>
<name>A0A4Q7USJ2_PSEST</name>
<dbReference type="Gene3D" id="3.40.50.620">
    <property type="entry name" value="HUPs"/>
    <property type="match status" value="1"/>
</dbReference>
<dbReference type="InterPro" id="IPR001980">
    <property type="entry name" value="PPAT"/>
</dbReference>
<feature type="domain" description="Cytidyltransferase-like" evidence="10">
    <location>
        <begin position="8"/>
        <end position="135"/>
    </location>
</feature>
<feature type="binding site" evidence="9">
    <location>
        <begin position="125"/>
        <end position="131"/>
    </location>
    <ligand>
        <name>ATP</name>
        <dbReference type="ChEBI" id="CHEBI:30616"/>
    </ligand>
</feature>
<evidence type="ECO:0000313" key="12">
    <source>
        <dbReference type="Proteomes" id="UP000291591"/>
    </source>
</evidence>
<keyword evidence="6 9" id="KW-0460">Magnesium</keyword>
<dbReference type="PANTHER" id="PTHR21342:SF1">
    <property type="entry name" value="PHOSPHOPANTETHEINE ADENYLYLTRANSFERASE"/>
    <property type="match status" value="1"/>
</dbReference>
<dbReference type="Proteomes" id="UP000291591">
    <property type="component" value="Unassembled WGS sequence"/>
</dbReference>
<keyword evidence="3 9" id="KW-0548">Nucleotidyltransferase</keyword>
<feature type="binding site" evidence="9">
    <location>
        <position position="101"/>
    </location>
    <ligand>
        <name>ATP</name>
        <dbReference type="ChEBI" id="CHEBI:30616"/>
    </ligand>
</feature>
<comment type="subunit">
    <text evidence="9">Homohexamer.</text>
</comment>
<evidence type="ECO:0000256" key="9">
    <source>
        <dbReference type="HAMAP-Rule" id="MF_00151"/>
    </source>
</evidence>
<evidence type="ECO:0000256" key="7">
    <source>
        <dbReference type="ARBA" id="ARBA00022993"/>
    </source>
</evidence>
<comment type="function">
    <text evidence="9">Reversibly transfers an adenylyl group from ATP to 4'-phosphopantetheine, yielding dephospho-CoA (dPCoA) and pyrophosphate.</text>
</comment>
<feature type="binding site" evidence="9">
    <location>
        <position position="76"/>
    </location>
    <ligand>
        <name>substrate</name>
    </ligand>
</feature>
<dbReference type="EMBL" id="SHKL01000001">
    <property type="protein sequence ID" value="RZT84665.1"/>
    <property type="molecule type" value="Genomic_DNA"/>
</dbReference>
<feature type="binding site" evidence="9">
    <location>
        <begin position="91"/>
        <end position="93"/>
    </location>
    <ligand>
        <name>ATP</name>
        <dbReference type="ChEBI" id="CHEBI:30616"/>
    </ligand>
</feature>
<evidence type="ECO:0000256" key="4">
    <source>
        <dbReference type="ARBA" id="ARBA00022741"/>
    </source>
</evidence>
<reference evidence="11 12" key="1">
    <citation type="submission" date="2019-02" db="EMBL/GenBank/DDBJ databases">
        <title>Sequencing the genomes of 1000 actinobacteria strains.</title>
        <authorList>
            <person name="Klenk H.-P."/>
        </authorList>
    </citation>
    <scope>NUCLEOTIDE SEQUENCE [LARGE SCALE GENOMIC DNA]</scope>
    <source>
        <strain evidence="11 12">DSM 45779</strain>
    </source>
</reference>
<keyword evidence="1 9" id="KW-0963">Cytoplasm</keyword>
<evidence type="ECO:0000256" key="2">
    <source>
        <dbReference type="ARBA" id="ARBA00022679"/>
    </source>
</evidence>
<feature type="binding site" evidence="9">
    <location>
        <begin position="12"/>
        <end position="13"/>
    </location>
    <ligand>
        <name>ATP</name>
        <dbReference type="ChEBI" id="CHEBI:30616"/>
    </ligand>
</feature>
<feature type="binding site" evidence="9">
    <location>
        <position position="12"/>
    </location>
    <ligand>
        <name>substrate</name>
    </ligand>
</feature>
<comment type="subcellular location">
    <subcellularLocation>
        <location evidence="9">Cytoplasm</location>
    </subcellularLocation>
</comment>
<proteinExistence type="inferred from homology"/>
<keyword evidence="5 9" id="KW-0067">ATP-binding</keyword>
<comment type="caution">
    <text evidence="11">The sequence shown here is derived from an EMBL/GenBank/DDBJ whole genome shotgun (WGS) entry which is preliminary data.</text>
</comment>
<evidence type="ECO:0000256" key="6">
    <source>
        <dbReference type="ARBA" id="ARBA00022842"/>
    </source>
</evidence>
<dbReference type="GO" id="GO:0004595">
    <property type="term" value="F:pantetheine-phosphate adenylyltransferase activity"/>
    <property type="evidence" value="ECO:0007669"/>
    <property type="project" value="UniProtKB-UniRule"/>
</dbReference>